<accession>A0AAW8Z5S1</accession>
<keyword evidence="1" id="KW-1133">Transmembrane helix</keyword>
<organism evidence="2 3">
    <name type="scientific">Acinetobacter indicus</name>
    <dbReference type="NCBI Taxonomy" id="756892"/>
    <lineage>
        <taxon>Bacteria</taxon>
        <taxon>Pseudomonadati</taxon>
        <taxon>Pseudomonadota</taxon>
        <taxon>Gammaproteobacteria</taxon>
        <taxon>Moraxellales</taxon>
        <taxon>Moraxellaceae</taxon>
        <taxon>Acinetobacter</taxon>
    </lineage>
</organism>
<keyword evidence="1" id="KW-0472">Membrane</keyword>
<name>A0AAW8Z5S1_9GAMM</name>
<dbReference type="AlphaFoldDB" id="A0AAW8Z5S1"/>
<gene>
    <name evidence="2" type="ORF">MSG88_14335</name>
</gene>
<feature type="transmembrane region" description="Helical" evidence="1">
    <location>
        <begin position="120"/>
        <end position="140"/>
    </location>
</feature>
<comment type="caution">
    <text evidence="2">The sequence shown here is derived from an EMBL/GenBank/DDBJ whole genome shotgun (WGS) entry which is preliminary data.</text>
</comment>
<dbReference type="RefSeq" id="WP_075167280.1">
    <property type="nucleotide sequence ID" value="NZ_JACAIM010000008.1"/>
</dbReference>
<feature type="transmembrane region" description="Helical" evidence="1">
    <location>
        <begin position="12"/>
        <end position="37"/>
    </location>
</feature>
<protein>
    <submittedName>
        <fullName evidence="2">Uncharacterized protein</fullName>
    </submittedName>
</protein>
<feature type="transmembrane region" description="Helical" evidence="1">
    <location>
        <begin position="86"/>
        <end position="108"/>
    </location>
</feature>
<evidence type="ECO:0000313" key="2">
    <source>
        <dbReference type="EMBL" id="MDV4316899.1"/>
    </source>
</evidence>
<proteinExistence type="predicted"/>
<evidence type="ECO:0000313" key="3">
    <source>
        <dbReference type="Proteomes" id="UP001284654"/>
    </source>
</evidence>
<sequence length="150" mass="16665">MKQNDIQRPGSLIKATLISSLAAPLPFVVTILANLILSEDFQVPELTQLFGFLLIIMLFALPFTCTINFVLVLPIALLLSRINSLSAIYLCLWCSLIAFPAFAIYMRILNGGSTREFDFLAIILTTLCGLCSGIVFCRIAKIRWLCCINM</sequence>
<dbReference type="Proteomes" id="UP001284654">
    <property type="component" value="Unassembled WGS sequence"/>
</dbReference>
<reference evidence="2" key="1">
    <citation type="submission" date="2023-10" db="EMBL/GenBank/DDBJ databases">
        <authorList>
            <person name="Sykes E.M.E."/>
            <person name="Khan I.U.H."/>
            <person name="Kumar A."/>
        </authorList>
    </citation>
    <scope>NUCLEOTIDE SEQUENCE</scope>
    <source>
        <strain evidence="2">IK5</strain>
    </source>
</reference>
<keyword evidence="1" id="KW-0812">Transmembrane</keyword>
<dbReference type="EMBL" id="JAWJYY010000001">
    <property type="protein sequence ID" value="MDV4316899.1"/>
    <property type="molecule type" value="Genomic_DNA"/>
</dbReference>
<evidence type="ECO:0000256" key="1">
    <source>
        <dbReference type="SAM" id="Phobius"/>
    </source>
</evidence>
<feature type="transmembrane region" description="Helical" evidence="1">
    <location>
        <begin position="49"/>
        <end position="79"/>
    </location>
</feature>